<dbReference type="GO" id="GO:0016787">
    <property type="term" value="F:hydrolase activity"/>
    <property type="evidence" value="ECO:0007669"/>
    <property type="project" value="UniProtKB-KW"/>
</dbReference>
<accession>U4QJE7</accession>
<dbReference type="InterPro" id="IPR001261">
    <property type="entry name" value="ArgE/DapE_CS"/>
</dbReference>
<dbReference type="Pfam" id="PF01546">
    <property type="entry name" value="Peptidase_M20"/>
    <property type="match status" value="1"/>
</dbReference>
<evidence type="ECO:0000313" key="7">
    <source>
        <dbReference type="Proteomes" id="UP000010802"/>
    </source>
</evidence>
<proteinExistence type="predicted"/>
<dbReference type="GO" id="GO:0046872">
    <property type="term" value="F:metal ion binding"/>
    <property type="evidence" value="ECO:0007669"/>
    <property type="project" value="UniProtKB-KW"/>
</dbReference>
<organism evidence="6 7">
    <name type="scientific">Tepidanaerobacter acetatoxydans (strain DSM 21804 / JCM 16047 / Re1)</name>
    <dbReference type="NCBI Taxonomy" id="1209989"/>
    <lineage>
        <taxon>Bacteria</taxon>
        <taxon>Bacillati</taxon>
        <taxon>Bacillota</taxon>
        <taxon>Clostridia</taxon>
        <taxon>Thermosediminibacterales</taxon>
        <taxon>Tepidanaerobacteraceae</taxon>
        <taxon>Tepidanaerobacter</taxon>
    </lineage>
</organism>
<dbReference type="InterPro" id="IPR002933">
    <property type="entry name" value="Peptidase_M20"/>
</dbReference>
<keyword evidence="7" id="KW-1185">Reference proteome</keyword>
<dbReference type="Gene3D" id="3.40.630.10">
    <property type="entry name" value="Zn peptidases"/>
    <property type="match status" value="2"/>
</dbReference>
<protein>
    <submittedName>
        <fullName evidence="6">Peptidase M20</fullName>
    </submittedName>
</protein>
<evidence type="ECO:0000256" key="4">
    <source>
        <dbReference type="ARBA" id="ARBA00022833"/>
    </source>
</evidence>
<keyword evidence="2" id="KW-0479">Metal-binding</keyword>
<sequence>MRGEKEMLTENQQKEVINLCQDLIRIRSYSGQEEMLAAKLADTFKAMGFDEILTDDYGNVIGHMRGSKPGKVILFDGHMDTVPADESQWSKAPFEGIIEERRIYGRGASDMKGAISAMVCAAANYARSTKKDFAGDIYIAGVVYEECFEGIASRKVSEKVNPDYVVIGEASECNIKRGQRGRAEIVIETFGKSAHSSNPKAGINAVYSMTNLIDEIRKIKPVHHDFLGDGILELTDIKSSPYPGASVVPDYCRATFDRRLLVGETKESVLQPIKDIIARMEKDDPNFKAKVSYALGEEKCYTGTKIQGERFFPAWLYDEKEDFIQKTYEGLKSAGFQPEITHYSFCTNGSHYAGEANIKTLGFGPSKESLAHIVDEYIEIEQLLKATCGYYEIIKALLS</sequence>
<dbReference type="Pfam" id="PF07687">
    <property type="entry name" value="M20_dimer"/>
    <property type="match status" value="1"/>
</dbReference>
<gene>
    <name evidence="6" type="ordered locus">TEPIRE1_2004</name>
</gene>
<dbReference type="SUPFAM" id="SSF53187">
    <property type="entry name" value="Zn-dependent exopeptidases"/>
    <property type="match status" value="1"/>
</dbReference>
<feature type="domain" description="Peptidase M20 dimerisation" evidence="5">
    <location>
        <begin position="178"/>
        <end position="282"/>
    </location>
</feature>
<comment type="cofactor">
    <cofactor evidence="1">
        <name>Zn(2+)</name>
        <dbReference type="ChEBI" id="CHEBI:29105"/>
    </cofactor>
</comment>
<dbReference type="AlphaFoldDB" id="U4QJE7"/>
<evidence type="ECO:0000256" key="1">
    <source>
        <dbReference type="ARBA" id="ARBA00001947"/>
    </source>
</evidence>
<dbReference type="InterPro" id="IPR011650">
    <property type="entry name" value="Peptidase_M20_dimer"/>
</dbReference>
<keyword evidence="4" id="KW-0862">Zinc</keyword>
<dbReference type="KEGG" id="tae:TepiRe1_2004"/>
<dbReference type="HOGENOM" id="CLU_021802_2_1_9"/>
<reference evidence="7" key="1">
    <citation type="journal article" date="2013" name="Genome Announc.">
        <title>First genome sequence of a syntrophic acetate-oxidizing bacterium, Tepidanaerobacter acetatoxydans strain Re1.</title>
        <authorList>
            <person name="Manzoor S."/>
            <person name="Bongcam-Rudloff E."/>
            <person name="Schnurer A."/>
            <person name="Muller B."/>
        </authorList>
    </citation>
    <scope>NUCLEOTIDE SEQUENCE [LARGE SCALE GENOMIC DNA]</scope>
    <source>
        <strain evidence="7">Re1</strain>
    </source>
</reference>
<evidence type="ECO:0000313" key="6">
    <source>
        <dbReference type="EMBL" id="CDI40870.1"/>
    </source>
</evidence>
<dbReference type="PROSITE" id="PS00758">
    <property type="entry name" value="ARGE_DAPE_CPG2_1"/>
    <property type="match status" value="1"/>
</dbReference>
<evidence type="ECO:0000259" key="5">
    <source>
        <dbReference type="Pfam" id="PF07687"/>
    </source>
</evidence>
<dbReference type="NCBIfam" id="NF009555">
    <property type="entry name" value="PRK13004.1"/>
    <property type="match status" value="1"/>
</dbReference>
<dbReference type="eggNOG" id="COG0624">
    <property type="taxonomic scope" value="Bacteria"/>
</dbReference>
<dbReference type="EMBL" id="HF563609">
    <property type="protein sequence ID" value="CDI40870.1"/>
    <property type="molecule type" value="Genomic_DNA"/>
</dbReference>
<dbReference type="InterPro" id="IPR050072">
    <property type="entry name" value="Peptidase_M20A"/>
</dbReference>
<dbReference type="InterPro" id="IPR036264">
    <property type="entry name" value="Bact_exopeptidase_dim_dom"/>
</dbReference>
<dbReference type="SUPFAM" id="SSF55031">
    <property type="entry name" value="Bacterial exopeptidase dimerisation domain"/>
    <property type="match status" value="1"/>
</dbReference>
<dbReference type="STRING" id="1209989.TepRe1_1860"/>
<dbReference type="PANTHER" id="PTHR43808">
    <property type="entry name" value="ACETYLORNITHINE DEACETYLASE"/>
    <property type="match status" value="1"/>
</dbReference>
<dbReference type="Gene3D" id="3.30.70.360">
    <property type="match status" value="1"/>
</dbReference>
<evidence type="ECO:0000256" key="2">
    <source>
        <dbReference type="ARBA" id="ARBA00022723"/>
    </source>
</evidence>
<name>U4QJE7_TEPAE</name>
<evidence type="ECO:0000256" key="3">
    <source>
        <dbReference type="ARBA" id="ARBA00022801"/>
    </source>
</evidence>
<keyword evidence="3" id="KW-0378">Hydrolase</keyword>
<dbReference type="Proteomes" id="UP000010802">
    <property type="component" value="Chromosome"/>
</dbReference>